<organism evidence="6 7">
    <name type="scientific">Pendulispora albinea</name>
    <dbReference type="NCBI Taxonomy" id="2741071"/>
    <lineage>
        <taxon>Bacteria</taxon>
        <taxon>Pseudomonadati</taxon>
        <taxon>Myxococcota</taxon>
        <taxon>Myxococcia</taxon>
        <taxon>Myxococcales</taxon>
        <taxon>Sorangiineae</taxon>
        <taxon>Pendulisporaceae</taxon>
        <taxon>Pendulispora</taxon>
    </lineage>
</organism>
<accession>A0ABZ2M6L5</accession>
<dbReference type="InterPro" id="IPR009057">
    <property type="entry name" value="Homeodomain-like_sf"/>
</dbReference>
<dbReference type="InterPro" id="IPR036271">
    <property type="entry name" value="Tet_transcr_reg_TetR-rel_C_sf"/>
</dbReference>
<dbReference type="InterPro" id="IPR050109">
    <property type="entry name" value="HTH-type_TetR-like_transc_reg"/>
</dbReference>
<evidence type="ECO:0000256" key="4">
    <source>
        <dbReference type="PROSITE-ProRule" id="PRU00335"/>
    </source>
</evidence>
<dbReference type="InterPro" id="IPR001647">
    <property type="entry name" value="HTH_TetR"/>
</dbReference>
<keyword evidence="7" id="KW-1185">Reference proteome</keyword>
<evidence type="ECO:0000313" key="7">
    <source>
        <dbReference type="Proteomes" id="UP001370348"/>
    </source>
</evidence>
<sequence>MAKLQPQKSERKYHHGDLRRALVDAALALIGEGELGTLSLREVARRAGVTPAAPYHHFRDKTELLAAVAQEGFLALGERMDAAVADIPARSGRRRLAAIGRAYIEFARERQAHYRVMFLPEMKQTDPSLGMHAAADAALARLIAAVQAAGPPADDETACRRAVLAWATGHGIVSLWNDGLLDHKLPIDASFVDAAVAQIVAVARAG</sequence>
<keyword evidence="1" id="KW-0805">Transcription regulation</keyword>
<dbReference type="Proteomes" id="UP001370348">
    <property type="component" value="Chromosome"/>
</dbReference>
<evidence type="ECO:0000256" key="3">
    <source>
        <dbReference type="ARBA" id="ARBA00023163"/>
    </source>
</evidence>
<dbReference type="PANTHER" id="PTHR30055:SF220">
    <property type="entry name" value="TETR-FAMILY REGULATORY PROTEIN"/>
    <property type="match status" value="1"/>
</dbReference>
<dbReference type="InterPro" id="IPR025996">
    <property type="entry name" value="MT1864/Rv1816-like_C"/>
</dbReference>
<dbReference type="Pfam" id="PF00440">
    <property type="entry name" value="TetR_N"/>
    <property type="match status" value="1"/>
</dbReference>
<reference evidence="6 7" key="1">
    <citation type="submission" date="2021-12" db="EMBL/GenBank/DDBJ databases">
        <title>Discovery of the Pendulisporaceae a myxobacterial family with distinct sporulation behavior and unique specialized metabolism.</title>
        <authorList>
            <person name="Garcia R."/>
            <person name="Popoff A."/>
            <person name="Bader C.D."/>
            <person name="Loehr J."/>
            <person name="Walesch S."/>
            <person name="Walt C."/>
            <person name="Boldt J."/>
            <person name="Bunk B."/>
            <person name="Haeckl F.J.F.P.J."/>
            <person name="Gunesch A.P."/>
            <person name="Birkelbach J."/>
            <person name="Nuebel U."/>
            <person name="Pietschmann T."/>
            <person name="Bach T."/>
            <person name="Mueller R."/>
        </authorList>
    </citation>
    <scope>NUCLEOTIDE SEQUENCE [LARGE SCALE GENOMIC DNA]</scope>
    <source>
        <strain evidence="6 7">MSr11954</strain>
    </source>
</reference>
<dbReference type="SUPFAM" id="SSF48498">
    <property type="entry name" value="Tetracyclin repressor-like, C-terminal domain"/>
    <property type="match status" value="1"/>
</dbReference>
<dbReference type="SUPFAM" id="SSF46689">
    <property type="entry name" value="Homeodomain-like"/>
    <property type="match status" value="1"/>
</dbReference>
<feature type="domain" description="HTH tetR-type" evidence="5">
    <location>
        <begin position="16"/>
        <end position="76"/>
    </location>
</feature>
<protein>
    <submittedName>
        <fullName evidence="6">WHG domain-containing protein</fullName>
    </submittedName>
</protein>
<dbReference type="PRINTS" id="PR00455">
    <property type="entry name" value="HTHTETR"/>
</dbReference>
<dbReference type="RefSeq" id="WP_394827416.1">
    <property type="nucleotide sequence ID" value="NZ_CP089984.1"/>
</dbReference>
<dbReference type="PROSITE" id="PS50977">
    <property type="entry name" value="HTH_TETR_2"/>
    <property type="match status" value="1"/>
</dbReference>
<keyword evidence="3" id="KW-0804">Transcription</keyword>
<dbReference type="Pfam" id="PF13305">
    <property type="entry name" value="TetR_C_33"/>
    <property type="match status" value="1"/>
</dbReference>
<evidence type="ECO:0000256" key="2">
    <source>
        <dbReference type="ARBA" id="ARBA00023125"/>
    </source>
</evidence>
<evidence type="ECO:0000313" key="6">
    <source>
        <dbReference type="EMBL" id="WXB17775.1"/>
    </source>
</evidence>
<keyword evidence="2 4" id="KW-0238">DNA-binding</keyword>
<proteinExistence type="predicted"/>
<gene>
    <name evidence="6" type="ORF">LZC94_10980</name>
</gene>
<name>A0ABZ2M6L5_9BACT</name>
<dbReference type="Gene3D" id="1.10.357.10">
    <property type="entry name" value="Tetracycline Repressor, domain 2"/>
    <property type="match status" value="1"/>
</dbReference>
<evidence type="ECO:0000256" key="1">
    <source>
        <dbReference type="ARBA" id="ARBA00023015"/>
    </source>
</evidence>
<evidence type="ECO:0000259" key="5">
    <source>
        <dbReference type="PROSITE" id="PS50977"/>
    </source>
</evidence>
<feature type="DNA-binding region" description="H-T-H motif" evidence="4">
    <location>
        <begin position="39"/>
        <end position="58"/>
    </location>
</feature>
<dbReference type="PANTHER" id="PTHR30055">
    <property type="entry name" value="HTH-TYPE TRANSCRIPTIONAL REGULATOR RUTR"/>
    <property type="match status" value="1"/>
</dbReference>
<dbReference type="EMBL" id="CP089984">
    <property type="protein sequence ID" value="WXB17775.1"/>
    <property type="molecule type" value="Genomic_DNA"/>
</dbReference>